<sequence length="83" mass="9507">MPRRIIGDRVCVRYLLRAHFIGRRIRYPAYAKDAPVACFHMILGSHSQEKNLWARAAATRQEKTALSFAILWLAAAADQIQVR</sequence>
<protein>
    <submittedName>
        <fullName evidence="1">Uncharacterized protein</fullName>
    </submittedName>
</protein>
<dbReference type="EMBL" id="JALBUU010000024">
    <property type="protein sequence ID" value="MCI0754951.1"/>
    <property type="molecule type" value="Genomic_DNA"/>
</dbReference>
<evidence type="ECO:0000313" key="2">
    <source>
        <dbReference type="Proteomes" id="UP001201985"/>
    </source>
</evidence>
<comment type="caution">
    <text evidence="1">The sequence shown here is derived from an EMBL/GenBank/DDBJ whole genome shotgun (WGS) entry which is preliminary data.</text>
</comment>
<proteinExistence type="predicted"/>
<name>A0ABS9W6P2_9PROT</name>
<dbReference type="RefSeq" id="WP_241793218.1">
    <property type="nucleotide sequence ID" value="NZ_JALBUU010000024.1"/>
</dbReference>
<dbReference type="Proteomes" id="UP001201985">
    <property type="component" value="Unassembled WGS sequence"/>
</dbReference>
<evidence type="ECO:0000313" key="1">
    <source>
        <dbReference type="EMBL" id="MCI0754951.1"/>
    </source>
</evidence>
<keyword evidence="2" id="KW-1185">Reference proteome</keyword>
<organism evidence="1 2">
    <name type="scientific">Teichococcus vastitatis</name>
    <dbReference type="NCBI Taxonomy" id="2307076"/>
    <lineage>
        <taxon>Bacteria</taxon>
        <taxon>Pseudomonadati</taxon>
        <taxon>Pseudomonadota</taxon>
        <taxon>Alphaproteobacteria</taxon>
        <taxon>Acetobacterales</taxon>
        <taxon>Roseomonadaceae</taxon>
        <taxon>Roseomonas</taxon>
    </lineage>
</organism>
<accession>A0ABS9W6P2</accession>
<reference evidence="1 2" key="1">
    <citation type="submission" date="2022-03" db="EMBL/GenBank/DDBJ databases">
        <title>Complete genome analysis of Roseomonas KG 17.1 : a prolific producer of plant growth promoters.</title>
        <authorList>
            <person name="Saadouli I."/>
            <person name="Najjari A."/>
            <person name="Mosbah A."/>
            <person name="Ouzari H.I."/>
        </authorList>
    </citation>
    <scope>NUCLEOTIDE SEQUENCE [LARGE SCALE GENOMIC DNA]</scope>
    <source>
        <strain evidence="1 2">KG17-1</strain>
    </source>
</reference>
<gene>
    <name evidence="1" type="ORF">MON41_14600</name>
</gene>